<organism evidence="3">
    <name type="scientific">Camponotus floridanus</name>
    <name type="common">Florida carpenter ant</name>
    <dbReference type="NCBI Taxonomy" id="104421"/>
    <lineage>
        <taxon>Eukaryota</taxon>
        <taxon>Metazoa</taxon>
        <taxon>Ecdysozoa</taxon>
        <taxon>Arthropoda</taxon>
        <taxon>Hexapoda</taxon>
        <taxon>Insecta</taxon>
        <taxon>Pterygota</taxon>
        <taxon>Neoptera</taxon>
        <taxon>Endopterygota</taxon>
        <taxon>Hymenoptera</taxon>
        <taxon>Apocrita</taxon>
        <taxon>Aculeata</taxon>
        <taxon>Formicoidea</taxon>
        <taxon>Formicidae</taxon>
        <taxon>Formicinae</taxon>
        <taxon>Camponotus</taxon>
    </lineage>
</organism>
<accession>E2AC89</accession>
<proteinExistence type="predicted"/>
<dbReference type="EMBL" id="GL438461">
    <property type="protein sequence ID" value="EFN68950.1"/>
    <property type="molecule type" value="Genomic_DNA"/>
</dbReference>
<feature type="region of interest" description="Disordered" evidence="1">
    <location>
        <begin position="201"/>
        <end position="220"/>
    </location>
</feature>
<sequence length="220" mass="24141">MATAAERPARGLNRVRSSGKERWAISPITPLPAGDGLGLGLVLSDISRPHQSDPGISRPGVDTVMVGRVFSRMRSSNHRKATVYQIADYERQSFGGQAEVGDARKKSRVPSECYNVLKATSDTFFTSTTYFVNAAFAAHAPKNYPAYHHWVDSGVNDRLVGYAAPRPIRTRHARGPSASRDPRRFSASRAIVIKFELGYCGPNDESDEDPAVILPRRDQG</sequence>
<evidence type="ECO:0000313" key="3">
    <source>
        <dbReference type="Proteomes" id="UP000000311"/>
    </source>
</evidence>
<gene>
    <name evidence="2" type="ORF">EAG_10479</name>
</gene>
<reference evidence="2 3" key="1">
    <citation type="journal article" date="2010" name="Science">
        <title>Genomic comparison of the ants Camponotus floridanus and Harpegnathos saltator.</title>
        <authorList>
            <person name="Bonasio R."/>
            <person name="Zhang G."/>
            <person name="Ye C."/>
            <person name="Mutti N.S."/>
            <person name="Fang X."/>
            <person name="Qin N."/>
            <person name="Donahue G."/>
            <person name="Yang P."/>
            <person name="Li Q."/>
            <person name="Li C."/>
            <person name="Zhang P."/>
            <person name="Huang Z."/>
            <person name="Berger S.L."/>
            <person name="Reinberg D."/>
            <person name="Wang J."/>
            <person name="Liebig J."/>
        </authorList>
    </citation>
    <scope>NUCLEOTIDE SEQUENCE [LARGE SCALE GENOMIC DNA]</scope>
    <source>
        <strain evidence="3">C129</strain>
    </source>
</reference>
<name>E2AC89_CAMFO</name>
<evidence type="ECO:0000313" key="2">
    <source>
        <dbReference type="EMBL" id="EFN68950.1"/>
    </source>
</evidence>
<protein>
    <submittedName>
        <fullName evidence="2">Uncharacterized protein</fullName>
    </submittedName>
</protein>
<dbReference type="Proteomes" id="UP000000311">
    <property type="component" value="Unassembled WGS sequence"/>
</dbReference>
<dbReference type="InParanoid" id="E2AC89"/>
<dbReference type="AlphaFoldDB" id="E2AC89"/>
<evidence type="ECO:0000256" key="1">
    <source>
        <dbReference type="SAM" id="MobiDB-lite"/>
    </source>
</evidence>
<keyword evidence="3" id="KW-1185">Reference proteome</keyword>